<protein>
    <recommendedName>
        <fullName evidence="3">Nucleotidyltransferase family protein</fullName>
    </recommendedName>
</protein>
<evidence type="ECO:0000313" key="2">
    <source>
        <dbReference type="Proteomes" id="UP001596223"/>
    </source>
</evidence>
<dbReference type="EMBL" id="JBHSQN010000011">
    <property type="protein sequence ID" value="MFC6012799.1"/>
    <property type="molecule type" value="Genomic_DNA"/>
</dbReference>
<name>A0ABW1JV42_9NOCA</name>
<dbReference type="SUPFAM" id="SSF81301">
    <property type="entry name" value="Nucleotidyltransferase"/>
    <property type="match status" value="1"/>
</dbReference>
<accession>A0ABW1JV42</accession>
<proteinExistence type="predicted"/>
<gene>
    <name evidence="1" type="ORF">ACFP3H_17215</name>
</gene>
<sequence>MNPLEAALRKAASDLDQRGCQWSIVGGFAVSARSNPRFTADIDIAAAVARDTQAEELVQSLIAAGYQFFAAAEAIRLITERGFDRDRDLAQLLAEMRRRPSVD</sequence>
<dbReference type="InterPro" id="IPR043519">
    <property type="entry name" value="NT_sf"/>
</dbReference>
<evidence type="ECO:0000313" key="1">
    <source>
        <dbReference type="EMBL" id="MFC6012799.1"/>
    </source>
</evidence>
<dbReference type="Gene3D" id="3.30.460.40">
    <property type="match status" value="1"/>
</dbReference>
<dbReference type="Proteomes" id="UP001596223">
    <property type="component" value="Unassembled WGS sequence"/>
</dbReference>
<comment type="caution">
    <text evidence="1">The sequence shown here is derived from an EMBL/GenBank/DDBJ whole genome shotgun (WGS) entry which is preliminary data.</text>
</comment>
<dbReference type="RefSeq" id="WP_378607003.1">
    <property type="nucleotide sequence ID" value="NZ_JBHSQN010000011.1"/>
</dbReference>
<organism evidence="1 2">
    <name type="scientific">Nocardia lasii</name>
    <dbReference type="NCBI Taxonomy" id="1616107"/>
    <lineage>
        <taxon>Bacteria</taxon>
        <taxon>Bacillati</taxon>
        <taxon>Actinomycetota</taxon>
        <taxon>Actinomycetes</taxon>
        <taxon>Mycobacteriales</taxon>
        <taxon>Nocardiaceae</taxon>
        <taxon>Nocardia</taxon>
    </lineage>
</organism>
<evidence type="ECO:0008006" key="3">
    <source>
        <dbReference type="Google" id="ProtNLM"/>
    </source>
</evidence>
<keyword evidence="2" id="KW-1185">Reference proteome</keyword>
<reference evidence="2" key="1">
    <citation type="journal article" date="2019" name="Int. J. Syst. Evol. Microbiol.">
        <title>The Global Catalogue of Microorganisms (GCM) 10K type strain sequencing project: providing services to taxonomists for standard genome sequencing and annotation.</title>
        <authorList>
            <consortium name="The Broad Institute Genomics Platform"/>
            <consortium name="The Broad Institute Genome Sequencing Center for Infectious Disease"/>
            <person name="Wu L."/>
            <person name="Ma J."/>
        </authorList>
    </citation>
    <scope>NUCLEOTIDE SEQUENCE [LARGE SCALE GENOMIC DNA]</scope>
    <source>
        <strain evidence="2">CCUG 36956</strain>
    </source>
</reference>